<dbReference type="EMBL" id="BDIP01006706">
    <property type="protein sequence ID" value="GCA64263.1"/>
    <property type="molecule type" value="Genomic_DNA"/>
</dbReference>
<proteinExistence type="predicted"/>
<gene>
    <name evidence="1" type="ORF">KIPB_013758</name>
</gene>
<protein>
    <submittedName>
        <fullName evidence="1">Uncharacterized protein</fullName>
    </submittedName>
</protein>
<organism evidence="1 2">
    <name type="scientific">Kipferlia bialata</name>
    <dbReference type="NCBI Taxonomy" id="797122"/>
    <lineage>
        <taxon>Eukaryota</taxon>
        <taxon>Metamonada</taxon>
        <taxon>Carpediemonas-like organisms</taxon>
        <taxon>Kipferlia</taxon>
    </lineage>
</organism>
<reference evidence="1 2" key="1">
    <citation type="journal article" date="2018" name="PLoS ONE">
        <title>The draft genome of Kipferlia bialata reveals reductive genome evolution in fornicate parasites.</title>
        <authorList>
            <person name="Tanifuji G."/>
            <person name="Takabayashi S."/>
            <person name="Kume K."/>
            <person name="Takagi M."/>
            <person name="Nakayama T."/>
            <person name="Kamikawa R."/>
            <person name="Inagaki Y."/>
            <person name="Hashimoto T."/>
        </authorList>
    </citation>
    <scope>NUCLEOTIDE SEQUENCE [LARGE SCALE GENOMIC DNA]</scope>
    <source>
        <strain evidence="1">NY0173</strain>
    </source>
</reference>
<accession>A0A391P1S8</accession>
<feature type="non-terminal residue" evidence="1">
    <location>
        <position position="1"/>
    </location>
</feature>
<keyword evidence="2" id="KW-1185">Reference proteome</keyword>
<comment type="caution">
    <text evidence="1">The sequence shown here is derived from an EMBL/GenBank/DDBJ whole genome shotgun (WGS) entry which is preliminary data.</text>
</comment>
<name>A0A391P1S8_9EUKA</name>
<evidence type="ECO:0000313" key="2">
    <source>
        <dbReference type="Proteomes" id="UP000265618"/>
    </source>
</evidence>
<evidence type="ECO:0000313" key="1">
    <source>
        <dbReference type="EMBL" id="GCA64263.1"/>
    </source>
</evidence>
<feature type="non-terminal residue" evidence="1">
    <location>
        <position position="446"/>
    </location>
</feature>
<dbReference type="AlphaFoldDB" id="A0A391P1S8"/>
<dbReference type="Proteomes" id="UP000265618">
    <property type="component" value="Unassembled WGS sequence"/>
</dbReference>
<sequence>TAADITWDSGTHTYSLPLPAPADISGTGTKALDVSIDGVSPAFLSVSVEAAVGVGAEGSEVWVYAASALTPTSPDPAGTCHPLTYTTTLLDREGAAITADLAPTAQWEGGGGGYPAVDVAHAAGGVYTLTSTGPPAPGTHTLTLYASSTAVATLEVPVTQQFSYALSSLSLPGHVDTDAPLSISLQLVDGCGAPILGQTPSIHIEDAHGDTLPAYPLTPGYDVPSSAYVHTPSLPTEGLYTVVATVEGQVYSQTLAVAPLTLHLSGTDYPVSALLSALTFGPAGSASVWGGAYTAYVVLRDLSGAVIPVSTGVSVGYGSDLSAATWDGGLRQYTLPGTAPCSGATLAFTVEVEGVSLLSDSLTMARQESLPLSTFTHLSAGDRAVTFSVIPRDLCGVFWGGLTLGVDLYESGSATPVSQTPLAEGGDSACYSATVTPAAEGVYAAQ</sequence>